<dbReference type="Proteomes" id="UP000199497">
    <property type="component" value="Unassembled WGS sequence"/>
</dbReference>
<keyword evidence="2" id="KW-0333">Golgi apparatus</keyword>
<dbReference type="AlphaFoldDB" id="A0A1H0V9H9"/>
<evidence type="ECO:0000256" key="1">
    <source>
        <dbReference type="ARBA" id="ARBA00004255"/>
    </source>
</evidence>
<sequence>MTTHHLVSSLTLPEALMAFLHADNGRPFETARPQALTATAELAELVVAGHAHIEDERVIVDAPAVGERDWVTEVTSALAGHPVGVASWIKQRREALAVQQNAAATAGVLNYDRGKLLGLFGYDRHEVDPEVKQALTDALCGPDAESDPRLPALARLLVKARLHSRHEFDSGQRARLQELAERAERTPVPRTATRVIDVAVGYAIYTSITDG</sequence>
<proteinExistence type="predicted"/>
<evidence type="ECO:0000256" key="3">
    <source>
        <dbReference type="ARBA" id="ARBA00023121"/>
    </source>
</evidence>
<dbReference type="GO" id="GO:0012505">
    <property type="term" value="C:endomembrane system"/>
    <property type="evidence" value="ECO:0007669"/>
    <property type="project" value="UniProtKB-ARBA"/>
</dbReference>
<accession>A0A1H0V9H9</accession>
<dbReference type="Gene3D" id="1.10.3630.10">
    <property type="entry name" value="yeast vps74-n-term truncation variant domain like"/>
    <property type="match status" value="1"/>
</dbReference>
<dbReference type="STRING" id="405564.SAMN04487905_10884"/>
<keyword evidence="4" id="KW-0472">Membrane</keyword>
<dbReference type="RefSeq" id="WP_092602199.1">
    <property type="nucleotide sequence ID" value="NZ_FNJR01000008.1"/>
</dbReference>
<dbReference type="EMBL" id="FNJR01000008">
    <property type="protein sequence ID" value="SDP74746.1"/>
    <property type="molecule type" value="Genomic_DNA"/>
</dbReference>
<dbReference type="InterPro" id="IPR038261">
    <property type="entry name" value="GPP34-like_sf"/>
</dbReference>
<dbReference type="InterPro" id="IPR008628">
    <property type="entry name" value="GPP34-like"/>
</dbReference>
<dbReference type="GO" id="GO:0070273">
    <property type="term" value="F:phosphatidylinositol-4-phosphate binding"/>
    <property type="evidence" value="ECO:0007669"/>
    <property type="project" value="InterPro"/>
</dbReference>
<keyword evidence="3" id="KW-0446">Lipid-binding</keyword>
<evidence type="ECO:0000256" key="4">
    <source>
        <dbReference type="ARBA" id="ARBA00023136"/>
    </source>
</evidence>
<reference evidence="6" key="1">
    <citation type="submission" date="2016-10" db="EMBL/GenBank/DDBJ databases">
        <authorList>
            <person name="Varghese N."/>
            <person name="Submissions S."/>
        </authorList>
    </citation>
    <scope>NUCLEOTIDE SEQUENCE [LARGE SCALE GENOMIC DNA]</scope>
    <source>
        <strain evidence="6">DSM 46732</strain>
    </source>
</reference>
<dbReference type="OrthoDB" id="5196409at2"/>
<keyword evidence="6" id="KW-1185">Reference proteome</keyword>
<dbReference type="GO" id="GO:0005737">
    <property type="term" value="C:cytoplasm"/>
    <property type="evidence" value="ECO:0007669"/>
    <property type="project" value="UniProtKB-ARBA"/>
</dbReference>
<name>A0A1H0V9H9_9ACTN</name>
<evidence type="ECO:0000313" key="6">
    <source>
        <dbReference type="Proteomes" id="UP000199497"/>
    </source>
</evidence>
<comment type="subcellular location">
    <subcellularLocation>
        <location evidence="1">Golgi apparatus membrane</location>
        <topology evidence="1">Peripheral membrane protein</topology>
        <orientation evidence="1">Cytoplasmic side</orientation>
    </subcellularLocation>
</comment>
<organism evidence="5 6">
    <name type="scientific">Actinopolyspora xinjiangensis</name>
    <dbReference type="NCBI Taxonomy" id="405564"/>
    <lineage>
        <taxon>Bacteria</taxon>
        <taxon>Bacillati</taxon>
        <taxon>Actinomycetota</taxon>
        <taxon>Actinomycetes</taxon>
        <taxon>Actinopolysporales</taxon>
        <taxon>Actinopolysporaceae</taxon>
        <taxon>Actinopolyspora</taxon>
    </lineage>
</organism>
<evidence type="ECO:0000313" key="5">
    <source>
        <dbReference type="EMBL" id="SDP74746.1"/>
    </source>
</evidence>
<dbReference type="Pfam" id="PF05719">
    <property type="entry name" value="GPP34"/>
    <property type="match status" value="1"/>
</dbReference>
<evidence type="ECO:0000256" key="2">
    <source>
        <dbReference type="ARBA" id="ARBA00023034"/>
    </source>
</evidence>
<protein>
    <submittedName>
        <fullName evidence="5">Golgi phosphoprotein 3 (GPP34)</fullName>
    </submittedName>
</protein>
<gene>
    <name evidence="5" type="ORF">SAMN04487905_10884</name>
</gene>